<comment type="caution">
    <text evidence="2">The sequence shown here is derived from an EMBL/GenBank/DDBJ whole genome shotgun (WGS) entry which is preliminary data.</text>
</comment>
<dbReference type="Proteomes" id="UP000295673">
    <property type="component" value="Unassembled WGS sequence"/>
</dbReference>
<protein>
    <recommendedName>
        <fullName evidence="4">DUF3299 domain-containing protein</fullName>
    </recommendedName>
</protein>
<evidence type="ECO:0000313" key="3">
    <source>
        <dbReference type="Proteomes" id="UP000295673"/>
    </source>
</evidence>
<feature type="signal peptide" evidence="1">
    <location>
        <begin position="1"/>
        <end position="19"/>
    </location>
</feature>
<dbReference type="Pfam" id="PF11736">
    <property type="entry name" value="DUF3299"/>
    <property type="match status" value="1"/>
</dbReference>
<evidence type="ECO:0008006" key="4">
    <source>
        <dbReference type="Google" id="ProtNLM"/>
    </source>
</evidence>
<reference evidence="2 3" key="1">
    <citation type="submission" date="2019-03" db="EMBL/GenBank/DDBJ databases">
        <title>Genomic Encyclopedia of Archaeal and Bacterial Type Strains, Phase II (KMG-II): from individual species to whole genera.</title>
        <authorList>
            <person name="Goeker M."/>
        </authorList>
    </citation>
    <scope>NUCLEOTIDE SEQUENCE [LARGE SCALE GENOMIC DNA]</scope>
    <source>
        <strain evidence="2 3">DSM 26433</strain>
    </source>
</reference>
<evidence type="ECO:0000256" key="1">
    <source>
        <dbReference type="SAM" id="SignalP"/>
    </source>
</evidence>
<gene>
    <name evidence="2" type="ORF">BXY66_2032</name>
</gene>
<dbReference type="Gene3D" id="2.40.50.870">
    <property type="entry name" value="Protein of unknown function (DUF3299)"/>
    <property type="match status" value="1"/>
</dbReference>
<feature type="chain" id="PRO_5020187665" description="DUF3299 domain-containing protein" evidence="1">
    <location>
        <begin position="20"/>
        <end position="217"/>
    </location>
</feature>
<dbReference type="RefSeq" id="WP_132859950.1">
    <property type="nucleotide sequence ID" value="NZ_SMGR01000001.1"/>
</dbReference>
<dbReference type="AlphaFoldDB" id="A0A4R1NNQ1"/>
<dbReference type="OrthoDB" id="9812956at2"/>
<evidence type="ECO:0000313" key="2">
    <source>
        <dbReference type="EMBL" id="TCL09964.1"/>
    </source>
</evidence>
<keyword evidence="1" id="KW-0732">Signal</keyword>
<accession>A0A4R1NNQ1</accession>
<organism evidence="2 3">
    <name type="scientific">Shimia isoporae</name>
    <dbReference type="NCBI Taxonomy" id="647720"/>
    <lineage>
        <taxon>Bacteria</taxon>
        <taxon>Pseudomonadati</taxon>
        <taxon>Pseudomonadota</taxon>
        <taxon>Alphaproteobacteria</taxon>
        <taxon>Rhodobacterales</taxon>
        <taxon>Roseobacteraceae</taxon>
    </lineage>
</organism>
<keyword evidence="3" id="KW-1185">Reference proteome</keyword>
<dbReference type="InterPro" id="IPR021727">
    <property type="entry name" value="DUF3299"/>
</dbReference>
<dbReference type="EMBL" id="SMGR01000001">
    <property type="protein sequence ID" value="TCL09964.1"/>
    <property type="molecule type" value="Genomic_DNA"/>
</dbReference>
<name>A0A4R1NNQ1_9RHOB</name>
<proteinExistence type="predicted"/>
<sequence>MKKFLIPAAFVLVASIAQASEPQAVGWSDLAPPVTPYENPFEALSSKQMNRLAHLLQLRTLADTGTDATAAEDAQILEQELIADGLDVDFLFAERERIMNVRMNDATAPNEEVVGKNIRIPGYLLPLEIKDGRAVDFLLVPTVGACIHTPPPPANQIVHVSYPEGFETKGLYTPIWLSGELVSDYQQKSLWLVDGNTNVDVTYTMNATSVELYSASE</sequence>